<keyword evidence="3" id="KW-1185">Reference proteome</keyword>
<dbReference type="EMBL" id="JBFASG010000018">
    <property type="protein sequence ID" value="MEV4924921.1"/>
    <property type="molecule type" value="Genomic_DNA"/>
</dbReference>
<gene>
    <name evidence="2" type="ORF">AB0L03_19120</name>
</gene>
<feature type="transmembrane region" description="Helical" evidence="1">
    <location>
        <begin position="315"/>
        <end position="336"/>
    </location>
</feature>
<keyword evidence="1" id="KW-0472">Membrane</keyword>
<accession>A0ABV3IWR6</accession>
<evidence type="ECO:0008006" key="4">
    <source>
        <dbReference type="Google" id="ProtNLM"/>
    </source>
</evidence>
<feature type="transmembrane region" description="Helical" evidence="1">
    <location>
        <begin position="33"/>
        <end position="52"/>
    </location>
</feature>
<evidence type="ECO:0000313" key="3">
    <source>
        <dbReference type="Proteomes" id="UP001552479"/>
    </source>
</evidence>
<sequence>MSATTVSRTATASVVRRPRAPGITWVVWRQHRTAAWIALAVLAALCAELVWLRGAMTGYVAEHGLAVPCRPEDDCAAFTAAVDGFRLRYGDFLGYNVLLLEFLPLFAGVFVAGPVIARELESGTYKVAWTQSVSPARWFAAKLGLPVAALLVGASVLSAVFTWTWRPVGHLDDGLLVDGTRWYEAFDALGPAPVAGVLSGAALGALTGLLVKRTLPAMAGTAAACVLLYWPLTTVRPYLADPVTTTRPASSDYPPSLHGGDSWHYERGMTTPAGGRLPDAGCIEAAGISRCVTRHGADGWYLDSHPPAHFRRLEWAQAGLVTAAAGACAAGALWRVRRLCA</sequence>
<keyword evidence="1" id="KW-1133">Transmembrane helix</keyword>
<proteinExistence type="predicted"/>
<keyword evidence="1" id="KW-0812">Transmembrane</keyword>
<feature type="transmembrane region" description="Helical" evidence="1">
    <location>
        <begin position="185"/>
        <end position="207"/>
    </location>
</feature>
<dbReference type="RefSeq" id="WP_366088778.1">
    <property type="nucleotide sequence ID" value="NZ_JBFASG010000018.1"/>
</dbReference>
<comment type="caution">
    <text evidence="2">The sequence shown here is derived from an EMBL/GenBank/DDBJ whole genome shotgun (WGS) entry which is preliminary data.</text>
</comment>
<feature type="transmembrane region" description="Helical" evidence="1">
    <location>
        <begin position="214"/>
        <end position="232"/>
    </location>
</feature>
<name>A0ABV3IWR6_9ACTN</name>
<dbReference type="Proteomes" id="UP001552479">
    <property type="component" value="Unassembled WGS sequence"/>
</dbReference>
<evidence type="ECO:0000313" key="2">
    <source>
        <dbReference type="EMBL" id="MEV4924921.1"/>
    </source>
</evidence>
<feature type="transmembrane region" description="Helical" evidence="1">
    <location>
        <begin position="92"/>
        <end position="117"/>
    </location>
</feature>
<feature type="transmembrane region" description="Helical" evidence="1">
    <location>
        <begin position="138"/>
        <end position="165"/>
    </location>
</feature>
<protein>
    <recommendedName>
        <fullName evidence="4">ABC transporter permease</fullName>
    </recommendedName>
</protein>
<reference evidence="2 3" key="1">
    <citation type="submission" date="2024-06" db="EMBL/GenBank/DDBJ databases">
        <title>The Natural Products Discovery Center: Release of the First 8490 Sequenced Strains for Exploring Actinobacteria Biosynthetic Diversity.</title>
        <authorList>
            <person name="Kalkreuter E."/>
            <person name="Kautsar S.A."/>
            <person name="Yang D."/>
            <person name="Bader C.D."/>
            <person name="Teijaro C.N."/>
            <person name="Fluegel L."/>
            <person name="Davis C.M."/>
            <person name="Simpson J.R."/>
            <person name="Lauterbach L."/>
            <person name="Steele A.D."/>
            <person name="Gui C."/>
            <person name="Meng S."/>
            <person name="Li G."/>
            <person name="Viehrig K."/>
            <person name="Ye F."/>
            <person name="Su P."/>
            <person name="Kiefer A.F."/>
            <person name="Nichols A."/>
            <person name="Cepeda A.J."/>
            <person name="Yan W."/>
            <person name="Fan B."/>
            <person name="Jiang Y."/>
            <person name="Adhikari A."/>
            <person name="Zheng C.-J."/>
            <person name="Schuster L."/>
            <person name="Cowan T.M."/>
            <person name="Smanski M.J."/>
            <person name="Chevrette M.G."/>
            <person name="De Carvalho L.P.S."/>
            <person name="Shen B."/>
        </authorList>
    </citation>
    <scope>NUCLEOTIDE SEQUENCE [LARGE SCALE GENOMIC DNA]</scope>
    <source>
        <strain evidence="2 3">NPDC053791</strain>
    </source>
</reference>
<evidence type="ECO:0000256" key="1">
    <source>
        <dbReference type="SAM" id="Phobius"/>
    </source>
</evidence>
<organism evidence="2 3">
    <name type="scientific">Streptomyces roseoverticillatus</name>
    <dbReference type="NCBI Taxonomy" id="66429"/>
    <lineage>
        <taxon>Bacteria</taxon>
        <taxon>Bacillati</taxon>
        <taxon>Actinomycetota</taxon>
        <taxon>Actinomycetes</taxon>
        <taxon>Kitasatosporales</taxon>
        <taxon>Streptomycetaceae</taxon>
        <taxon>Streptomyces</taxon>
    </lineage>
</organism>